<organism evidence="1 2">
    <name type="scientific">Cryomorpha ignava</name>
    <dbReference type="NCBI Taxonomy" id="101383"/>
    <lineage>
        <taxon>Bacteria</taxon>
        <taxon>Pseudomonadati</taxon>
        <taxon>Bacteroidota</taxon>
        <taxon>Flavobacteriia</taxon>
        <taxon>Flavobacteriales</taxon>
        <taxon>Cryomorphaceae</taxon>
        <taxon>Cryomorpha</taxon>
    </lineage>
</organism>
<comment type="caution">
    <text evidence="1">The sequence shown here is derived from an EMBL/GenBank/DDBJ whole genome shotgun (WGS) entry which is preliminary data.</text>
</comment>
<gene>
    <name evidence="1" type="ORF">G3O08_08655</name>
</gene>
<dbReference type="RefSeq" id="WP_163284928.1">
    <property type="nucleotide sequence ID" value="NZ_JAAGVY010000012.1"/>
</dbReference>
<name>A0A7K3WPI3_9FLAO</name>
<dbReference type="EMBL" id="JAAGVY010000012">
    <property type="protein sequence ID" value="NEN23569.1"/>
    <property type="molecule type" value="Genomic_DNA"/>
</dbReference>
<proteinExistence type="predicted"/>
<protein>
    <recommendedName>
        <fullName evidence="3">Type VI secretion system contractile sheath small subunit</fullName>
    </recommendedName>
</protein>
<dbReference type="InterPro" id="IPR008312">
    <property type="entry name" value="T6SS_TssB1"/>
</dbReference>
<dbReference type="Pfam" id="PF05591">
    <property type="entry name" value="T6SS_VipA"/>
    <property type="match status" value="1"/>
</dbReference>
<reference evidence="1 2" key="1">
    <citation type="submission" date="2020-02" db="EMBL/GenBank/DDBJ databases">
        <title>Out from the shadows clarifying the taxonomy of the family Cryomorphaceae and related taxa by utilizing the GTDB taxonomic framework.</title>
        <authorList>
            <person name="Bowman J.P."/>
        </authorList>
    </citation>
    <scope>NUCLEOTIDE SEQUENCE [LARGE SCALE GENOMIC DNA]</scope>
    <source>
        <strain evidence="1 2">QSSC 1-22</strain>
    </source>
</reference>
<sequence length="150" mass="16656">MSPLEYGIGGTERPTDASEAFADLPQNKTLFAQKLTQNDPIKPEVVKGLTNVDQVFEHYKPNADVSLKGEEGEEIKENLKFSNIGDFAPKGLTNQSEFMQNLMQKKSEMNSIVKQLRSNKVLNSALQDSESKAALVDSLKQLIQELDQNA</sequence>
<keyword evidence="2" id="KW-1185">Reference proteome</keyword>
<dbReference type="AlphaFoldDB" id="A0A7K3WPI3"/>
<dbReference type="Proteomes" id="UP000486602">
    <property type="component" value="Unassembled WGS sequence"/>
</dbReference>
<evidence type="ECO:0008006" key="3">
    <source>
        <dbReference type="Google" id="ProtNLM"/>
    </source>
</evidence>
<evidence type="ECO:0000313" key="1">
    <source>
        <dbReference type="EMBL" id="NEN23569.1"/>
    </source>
</evidence>
<accession>A0A7K3WPI3</accession>
<evidence type="ECO:0000313" key="2">
    <source>
        <dbReference type="Proteomes" id="UP000486602"/>
    </source>
</evidence>